<sequence length="212" mass="23626">MLQLLYTVIFAEAVLILTLLFKTPLRKLVILGLDRVKRGRGPVMVKTVAATVTVVLSSSLYSIAKIHARTAEAGAVIANPTDQVLMSKHILEASLMGFVLFLGLMIDRLHHYIRELRMLRKAMEVAKKQSRGAEDAKNSGEELKGVKDEIISLQAKVKQLESEYAQKSKEAKDAEAEAEALKKQSEDLLLEYDRLLADNQSLKNQLESVEHS</sequence>
<proteinExistence type="predicted"/>
<accession>A0ACB9MN21</accession>
<keyword evidence="2" id="KW-1185">Reference proteome</keyword>
<reference evidence="2" key="1">
    <citation type="journal article" date="2023" name="Front. Plant Sci.">
        <title>Chromosomal-level genome assembly of Melastoma candidum provides insights into trichome evolution.</title>
        <authorList>
            <person name="Zhong Y."/>
            <person name="Wu W."/>
            <person name="Sun C."/>
            <person name="Zou P."/>
            <person name="Liu Y."/>
            <person name="Dai S."/>
            <person name="Zhou R."/>
        </authorList>
    </citation>
    <scope>NUCLEOTIDE SEQUENCE [LARGE SCALE GENOMIC DNA]</scope>
</reference>
<evidence type="ECO:0000313" key="2">
    <source>
        <dbReference type="Proteomes" id="UP001057402"/>
    </source>
</evidence>
<dbReference type="Proteomes" id="UP001057402">
    <property type="component" value="Chromosome 9"/>
</dbReference>
<comment type="caution">
    <text evidence="1">The sequence shown here is derived from an EMBL/GenBank/DDBJ whole genome shotgun (WGS) entry which is preliminary data.</text>
</comment>
<protein>
    <submittedName>
        <fullName evidence="1">Uncharacterized protein</fullName>
    </submittedName>
</protein>
<evidence type="ECO:0000313" key="1">
    <source>
        <dbReference type="EMBL" id="KAI4325083.1"/>
    </source>
</evidence>
<dbReference type="EMBL" id="CM042888">
    <property type="protein sequence ID" value="KAI4325083.1"/>
    <property type="molecule type" value="Genomic_DNA"/>
</dbReference>
<gene>
    <name evidence="1" type="ORF">MLD38_030510</name>
</gene>
<name>A0ACB9MN21_9MYRT</name>
<organism evidence="1 2">
    <name type="scientific">Melastoma candidum</name>
    <dbReference type="NCBI Taxonomy" id="119954"/>
    <lineage>
        <taxon>Eukaryota</taxon>
        <taxon>Viridiplantae</taxon>
        <taxon>Streptophyta</taxon>
        <taxon>Embryophyta</taxon>
        <taxon>Tracheophyta</taxon>
        <taxon>Spermatophyta</taxon>
        <taxon>Magnoliopsida</taxon>
        <taxon>eudicotyledons</taxon>
        <taxon>Gunneridae</taxon>
        <taxon>Pentapetalae</taxon>
        <taxon>rosids</taxon>
        <taxon>malvids</taxon>
        <taxon>Myrtales</taxon>
        <taxon>Melastomataceae</taxon>
        <taxon>Melastomatoideae</taxon>
        <taxon>Melastomateae</taxon>
        <taxon>Melastoma</taxon>
    </lineage>
</organism>